<dbReference type="PANTHER" id="PTHR37813:SF1">
    <property type="entry name" value="FELS-2 PROPHAGE PROTEIN"/>
    <property type="match status" value="1"/>
</dbReference>
<keyword evidence="1" id="KW-1188">Viral release from host cell</keyword>
<protein>
    <submittedName>
        <fullName evidence="5">TP901 family phage tail tape measure protein</fullName>
    </submittedName>
</protein>
<keyword evidence="3" id="KW-1133">Transmembrane helix</keyword>
<feature type="transmembrane region" description="Helical" evidence="3">
    <location>
        <begin position="69"/>
        <end position="87"/>
    </location>
</feature>
<dbReference type="Pfam" id="PF10145">
    <property type="entry name" value="PhageMin_Tail"/>
    <property type="match status" value="1"/>
</dbReference>
<evidence type="ECO:0000256" key="3">
    <source>
        <dbReference type="SAM" id="Phobius"/>
    </source>
</evidence>
<feature type="domain" description="Phage tail tape measure protein" evidence="4">
    <location>
        <begin position="113"/>
        <end position="303"/>
    </location>
</feature>
<dbReference type="EMBL" id="SMAR01000007">
    <property type="protein sequence ID" value="TCT41139.1"/>
    <property type="molecule type" value="Genomic_DNA"/>
</dbReference>
<feature type="transmembrane region" description="Helical" evidence="3">
    <location>
        <begin position="361"/>
        <end position="380"/>
    </location>
</feature>
<gene>
    <name evidence="5" type="ORF">EDC90_1007116</name>
</gene>
<feature type="transmembrane region" description="Helical" evidence="3">
    <location>
        <begin position="463"/>
        <end position="482"/>
    </location>
</feature>
<evidence type="ECO:0000313" key="5">
    <source>
        <dbReference type="EMBL" id="TCT41139.1"/>
    </source>
</evidence>
<feature type="region of interest" description="Disordered" evidence="2">
    <location>
        <begin position="654"/>
        <end position="692"/>
    </location>
</feature>
<feature type="region of interest" description="Disordered" evidence="2">
    <location>
        <begin position="748"/>
        <end position="773"/>
    </location>
</feature>
<evidence type="ECO:0000259" key="4">
    <source>
        <dbReference type="Pfam" id="PF10145"/>
    </source>
</evidence>
<comment type="caution">
    <text evidence="5">The sequence shown here is derived from an EMBL/GenBank/DDBJ whole genome shotgun (WGS) entry which is preliminary data.</text>
</comment>
<dbReference type="PANTHER" id="PTHR37813">
    <property type="entry name" value="FELS-2 PROPHAGE PROTEIN"/>
    <property type="match status" value="1"/>
</dbReference>
<dbReference type="OrthoDB" id="8429573at2"/>
<name>A0A4R3NZQ3_9HYPH</name>
<dbReference type="InterPro" id="IPR010090">
    <property type="entry name" value="Phage_tape_meas"/>
</dbReference>
<evidence type="ECO:0000256" key="1">
    <source>
        <dbReference type="ARBA" id="ARBA00022612"/>
    </source>
</evidence>
<reference evidence="5 6" key="1">
    <citation type="submission" date="2019-03" db="EMBL/GenBank/DDBJ databases">
        <title>Freshwater and sediment microbial communities from various areas in North America, analyzing microbe dynamics in response to fracking.</title>
        <authorList>
            <person name="Lamendella R."/>
        </authorList>
    </citation>
    <scope>NUCLEOTIDE SEQUENCE [LARGE SCALE GENOMIC DNA]</scope>
    <source>
        <strain evidence="5 6">175.2</strain>
    </source>
</reference>
<proteinExistence type="predicted"/>
<accession>A0A4R3NZQ3</accession>
<dbReference type="NCBIfam" id="TIGR01760">
    <property type="entry name" value="tape_meas_TP901"/>
    <property type="match status" value="1"/>
</dbReference>
<dbReference type="AlphaFoldDB" id="A0A4R3NZQ3"/>
<keyword evidence="3" id="KW-0472">Membrane</keyword>
<feature type="compositionally biased region" description="Low complexity" evidence="2">
    <location>
        <begin position="751"/>
        <end position="766"/>
    </location>
</feature>
<feature type="transmembrane region" description="Helical" evidence="3">
    <location>
        <begin position="488"/>
        <end position="506"/>
    </location>
</feature>
<dbReference type="Proteomes" id="UP000295097">
    <property type="component" value="Unassembled WGS sequence"/>
</dbReference>
<feature type="region of interest" description="Disordered" evidence="2">
    <location>
        <begin position="707"/>
        <end position="733"/>
    </location>
</feature>
<feature type="transmembrane region" description="Helical" evidence="3">
    <location>
        <begin position="400"/>
        <end position="417"/>
    </location>
</feature>
<keyword evidence="3" id="KW-0812">Transmembrane</keyword>
<sequence>MDASLVIRLVDKFNGPAQRLREGFKRVADGASRMKKNVGGAIATRFSVDNLEAATQKAEANLQKARQRLLGAAAMGAIIVSPIMMAADFSAQMANVSTLIDTSVESMDAMKSKVLEIAARTPVKLNDLTGALYDVRSAGISAADQFRVLEGSARLGVAGLGSTKSAVDLVTSSINAFNLEGEEQNRIYDVIFKTVKNGKTTIDGLAQGFGDVAGTVANAGIGVDEYLASVAAMTTTGMKAAQVHTQIRAAISGLTKDTKETRSVFKELGAKNFKDLVDQSGGMVQAFSRIRDALGGNDAALQKLLGSQEAYNAVIGLTGSQNEVFTSTLDDMRNGANAVDEAYRKQSEEFTAQFAMLKNQLSAMAITIGNVLLPVVLEIVQEVRPLIDQVLAWTQANPELTRTIVMAVAGLLAFNIATRLASFAVAGLRMPLLGLTGAFLKFDKSGKNVASGWRLIAGAGRMLAGSFGLLGTLGSGLVTVLAGISAPVWAVGAAIAAAALLVWKYWDHVSSFLSGFFGPLKDLLGGALDFVGGKIDWLLDKFSAITGIDTSGAKQAVRDFFDFSGIIDGAKELLDGAFAWLKGLFKQEKLTDEEKANYENAGREIGEKIANGIKAGAAFIWEWLTNWPALIREKIGTIDLSGVFKKPAWLDRLLGGGGDDDEPPAEPANDNGASSAYADIGPPIGQPSTADEKSWLGKSWDWMTGAGDELEQSASRSGKAVEDGGKAAGNAMQDAASAITAAAGELRTATANARASGGGLSSAQSGTFYDGDD</sequence>
<organism evidence="5 6">
    <name type="scientific">Martelella mediterranea</name>
    <dbReference type="NCBI Taxonomy" id="293089"/>
    <lineage>
        <taxon>Bacteria</taxon>
        <taxon>Pseudomonadati</taxon>
        <taxon>Pseudomonadota</taxon>
        <taxon>Alphaproteobacteria</taxon>
        <taxon>Hyphomicrobiales</taxon>
        <taxon>Aurantimonadaceae</taxon>
        <taxon>Martelella</taxon>
    </lineage>
</organism>
<evidence type="ECO:0000313" key="6">
    <source>
        <dbReference type="Proteomes" id="UP000295097"/>
    </source>
</evidence>
<evidence type="ECO:0000256" key="2">
    <source>
        <dbReference type="SAM" id="MobiDB-lite"/>
    </source>
</evidence>
<keyword evidence="6" id="KW-1185">Reference proteome</keyword>
<dbReference type="RefSeq" id="WP_132309895.1">
    <property type="nucleotide sequence ID" value="NZ_SMAR01000007.1"/>
</dbReference>